<proteinExistence type="predicted"/>
<protein>
    <submittedName>
        <fullName evidence="1">Uncharacterized protein</fullName>
    </submittedName>
</protein>
<dbReference type="Proteomes" id="UP000019376">
    <property type="component" value="Unassembled WGS sequence"/>
</dbReference>
<dbReference type="AlphaFoldDB" id="S7ZPF8"/>
<evidence type="ECO:0000313" key="1">
    <source>
        <dbReference type="EMBL" id="EPS32605.1"/>
    </source>
</evidence>
<name>S7ZPF8_PENO1</name>
<sequence>MHGWRVPLPDPCNCRGEQADVSTQTTLRVGGNSHARMNVIVRETRVKQRVTRNRPIATRRARQKGYMREAASTRNLGTNPDVQQSTKNPGQLSNIRQAFWRPSTTIYCQAPRGLADLQTDKRPSSRRCCWLGEFLAKPRLDGDWEAGFVCIAFWVNWSPAMHVRLLCPGVAAV</sequence>
<organism evidence="1 2">
    <name type="scientific">Penicillium oxalicum (strain 114-2 / CGMCC 5302)</name>
    <name type="common">Penicillium decumbens</name>
    <dbReference type="NCBI Taxonomy" id="933388"/>
    <lineage>
        <taxon>Eukaryota</taxon>
        <taxon>Fungi</taxon>
        <taxon>Dikarya</taxon>
        <taxon>Ascomycota</taxon>
        <taxon>Pezizomycotina</taxon>
        <taxon>Eurotiomycetes</taxon>
        <taxon>Eurotiomycetidae</taxon>
        <taxon>Eurotiales</taxon>
        <taxon>Aspergillaceae</taxon>
        <taxon>Penicillium</taxon>
    </lineage>
</organism>
<reference evidence="1 2" key="1">
    <citation type="journal article" date="2013" name="PLoS ONE">
        <title>Genomic and secretomic analyses reveal unique features of the lignocellulolytic enzyme system of Penicillium decumbens.</title>
        <authorList>
            <person name="Liu G."/>
            <person name="Zhang L."/>
            <person name="Wei X."/>
            <person name="Zou G."/>
            <person name="Qin Y."/>
            <person name="Ma L."/>
            <person name="Li J."/>
            <person name="Zheng H."/>
            <person name="Wang S."/>
            <person name="Wang C."/>
            <person name="Xun L."/>
            <person name="Zhao G.-P."/>
            <person name="Zhou Z."/>
            <person name="Qu Y."/>
        </authorList>
    </citation>
    <scope>NUCLEOTIDE SEQUENCE [LARGE SCALE GENOMIC DNA]</scope>
    <source>
        <strain evidence="2">114-2 / CGMCC 5302</strain>
    </source>
</reference>
<gene>
    <name evidence="1" type="ORF">PDE_07565</name>
</gene>
<dbReference type="HOGENOM" id="CLU_1548132_0_0_1"/>
<accession>S7ZPF8</accession>
<dbReference type="EMBL" id="KB644414">
    <property type="protein sequence ID" value="EPS32605.1"/>
    <property type="molecule type" value="Genomic_DNA"/>
</dbReference>
<keyword evidence="2" id="KW-1185">Reference proteome</keyword>
<evidence type="ECO:0000313" key="2">
    <source>
        <dbReference type="Proteomes" id="UP000019376"/>
    </source>
</evidence>